<dbReference type="EC" id="2.3.1.178" evidence="4 9"/>
<keyword evidence="6 9" id="KW-0808">Transferase</keyword>
<dbReference type="InterPro" id="IPR016181">
    <property type="entry name" value="Acyl_CoA_acyltransferase"/>
</dbReference>
<reference evidence="11 12" key="1">
    <citation type="submission" date="2016-10" db="EMBL/GenBank/DDBJ databases">
        <authorList>
            <person name="de Groot N.N."/>
        </authorList>
    </citation>
    <scope>NUCLEOTIDE SEQUENCE [LARGE SCALE GENOMIC DNA]</scope>
    <source>
        <strain evidence="11 12">CGMCC 1.10434</strain>
    </source>
</reference>
<comment type="similarity">
    <text evidence="3 9">Belongs to the acetyltransferase family. EctA subfamily.</text>
</comment>
<dbReference type="InterPro" id="IPR000182">
    <property type="entry name" value="GNAT_dom"/>
</dbReference>
<dbReference type="NCBIfam" id="TIGR02406">
    <property type="entry name" value="ectoine_EctA"/>
    <property type="match status" value="1"/>
</dbReference>
<dbReference type="AlphaFoldDB" id="A0A1H8JZK7"/>
<evidence type="ECO:0000256" key="4">
    <source>
        <dbReference type="ARBA" id="ARBA00012355"/>
    </source>
</evidence>
<dbReference type="OrthoDB" id="2436196at2"/>
<dbReference type="GO" id="GO:0033816">
    <property type="term" value="F:diaminobutyrate acetyltransferase activity"/>
    <property type="evidence" value="ECO:0007669"/>
    <property type="project" value="UniProtKB-EC"/>
</dbReference>
<evidence type="ECO:0000256" key="6">
    <source>
        <dbReference type="ARBA" id="ARBA00022679"/>
    </source>
</evidence>
<dbReference type="Gene3D" id="3.40.630.30">
    <property type="match status" value="1"/>
</dbReference>
<dbReference type="CDD" id="cd04301">
    <property type="entry name" value="NAT_SF"/>
    <property type="match status" value="1"/>
</dbReference>
<evidence type="ECO:0000256" key="5">
    <source>
        <dbReference type="ARBA" id="ARBA00017935"/>
    </source>
</evidence>
<evidence type="ECO:0000256" key="1">
    <source>
        <dbReference type="ARBA" id="ARBA00003741"/>
    </source>
</evidence>
<comment type="pathway">
    <text evidence="2 9">Amine and polyamine biosynthesis; ectoine biosynthesis; L-ectoine from L-aspartate 4-semialdehyde: step 2/3.</text>
</comment>
<feature type="domain" description="N-acetyltransferase" evidence="10">
    <location>
        <begin position="6"/>
        <end position="158"/>
    </location>
</feature>
<dbReference type="Proteomes" id="UP000199300">
    <property type="component" value="Unassembled WGS sequence"/>
</dbReference>
<proteinExistence type="inferred from homology"/>
<evidence type="ECO:0000256" key="3">
    <source>
        <dbReference type="ARBA" id="ARBA00010712"/>
    </source>
</evidence>
<dbReference type="GO" id="GO:0019491">
    <property type="term" value="P:ectoine biosynthetic process"/>
    <property type="evidence" value="ECO:0007669"/>
    <property type="project" value="UniProtKB-UniPathway"/>
</dbReference>
<dbReference type="PROSITE" id="PS51186">
    <property type="entry name" value="GNAT"/>
    <property type="match status" value="1"/>
</dbReference>
<dbReference type="InterPro" id="IPR012772">
    <property type="entry name" value="Ectoine_EctA"/>
</dbReference>
<comment type="catalytic activity">
    <reaction evidence="8 9">
        <text>L-2,4-diaminobutanoate + acetyl-CoA = (2S)-4-acetamido-2-aminobutanoate + CoA + H(+)</text>
        <dbReference type="Rhea" id="RHEA:16901"/>
        <dbReference type="ChEBI" id="CHEBI:15378"/>
        <dbReference type="ChEBI" id="CHEBI:57287"/>
        <dbReference type="ChEBI" id="CHEBI:57288"/>
        <dbReference type="ChEBI" id="CHEBI:58761"/>
        <dbReference type="ChEBI" id="CHEBI:58929"/>
        <dbReference type="EC" id="2.3.1.178"/>
    </reaction>
</comment>
<evidence type="ECO:0000256" key="2">
    <source>
        <dbReference type="ARBA" id="ARBA00004978"/>
    </source>
</evidence>
<sequence>MIKDKIVLSPPNREDGKAMWTIVTNTSLDDNSAYKYIMMSHYFSDTCVVAKLDGKVVGFITGFIPPKQSDTVFVWQIGVDPNYKGNGIGLSLLNQLVNQVKAQDINYVEATVTPSNQASQALFKKLALQQQTECNIESFFTQDLFPDEEPYEEELKFKIGPLKDKKDLGGSKNVRRYESI</sequence>
<keyword evidence="12" id="KW-1185">Reference proteome</keyword>
<comment type="function">
    <text evidence="1 9">Catalyzes the acetylation of L-2,4-diaminobutyrate (DABA) to gamma-N-acetyl-alpha,gamma-diaminobutyric acid (ADABA) with acetyl coenzyme A.</text>
</comment>
<keyword evidence="7 9" id="KW-0012">Acyltransferase</keyword>
<dbReference type="EMBL" id="FODJ01000002">
    <property type="protein sequence ID" value="SEN86204.1"/>
    <property type="molecule type" value="Genomic_DNA"/>
</dbReference>
<evidence type="ECO:0000256" key="9">
    <source>
        <dbReference type="RuleBase" id="RU365045"/>
    </source>
</evidence>
<name>A0A1H8JZK7_9BACI</name>
<dbReference type="Pfam" id="PF00583">
    <property type="entry name" value="Acetyltransf_1"/>
    <property type="match status" value="1"/>
</dbReference>
<dbReference type="PANTHER" id="PTHR43072">
    <property type="entry name" value="N-ACETYLTRANSFERASE"/>
    <property type="match status" value="1"/>
</dbReference>
<evidence type="ECO:0000313" key="12">
    <source>
        <dbReference type="Proteomes" id="UP000199300"/>
    </source>
</evidence>
<evidence type="ECO:0000256" key="8">
    <source>
        <dbReference type="ARBA" id="ARBA00048924"/>
    </source>
</evidence>
<evidence type="ECO:0000259" key="10">
    <source>
        <dbReference type="PROSITE" id="PS51186"/>
    </source>
</evidence>
<organism evidence="11 12">
    <name type="scientific">Amphibacillus marinus</name>
    <dbReference type="NCBI Taxonomy" id="872970"/>
    <lineage>
        <taxon>Bacteria</taxon>
        <taxon>Bacillati</taxon>
        <taxon>Bacillota</taxon>
        <taxon>Bacilli</taxon>
        <taxon>Bacillales</taxon>
        <taxon>Bacillaceae</taxon>
        <taxon>Amphibacillus</taxon>
    </lineage>
</organism>
<dbReference type="SUPFAM" id="SSF55729">
    <property type="entry name" value="Acyl-CoA N-acyltransferases (Nat)"/>
    <property type="match status" value="1"/>
</dbReference>
<dbReference type="PANTHER" id="PTHR43072:SF23">
    <property type="entry name" value="UPF0039 PROTEIN C11D3.02C"/>
    <property type="match status" value="1"/>
</dbReference>
<accession>A0A1H8JZK7</accession>
<dbReference type="RefSeq" id="WP_091495258.1">
    <property type="nucleotide sequence ID" value="NZ_FODJ01000002.1"/>
</dbReference>
<evidence type="ECO:0000313" key="11">
    <source>
        <dbReference type="EMBL" id="SEN86204.1"/>
    </source>
</evidence>
<evidence type="ECO:0000256" key="7">
    <source>
        <dbReference type="ARBA" id="ARBA00023315"/>
    </source>
</evidence>
<protein>
    <recommendedName>
        <fullName evidence="5 9">L-2,4-diaminobutyric acid acetyltransferase</fullName>
        <shortName evidence="9">DABA acetyltransferase</shortName>
        <ecNumber evidence="4 9">2.3.1.178</ecNumber>
    </recommendedName>
</protein>
<gene>
    <name evidence="9" type="primary">ectA</name>
    <name evidence="11" type="ORF">SAMN04488134_102120</name>
</gene>
<dbReference type="STRING" id="872970.SAMN04488134_102120"/>
<dbReference type="UniPathway" id="UPA00067">
    <property type="reaction ID" value="UER00122"/>
</dbReference>